<name>A0A7W2F8L0_9BURK</name>
<sequence length="337" mass="35857">MRSTLSALAAPLLLCLPALCQAQQTGVQVYGILDIFAGNSNTSGSVATRAINNGGMTTSYYGFGGSEELGRGLKTVFALEGVVRLDTGESGRFPNDPLFSRAAYVGLSGDFGTVKLGRVPNPLFQASAALNPYAFSTRFSPLMTQLWSAPYGSAVTGDTGWSNALHYTSPTLGGVTLVGQYAPGENPATASHNAAAVLRYEIGPLLLVAGGQRVEAGLGITPAAPRQDTWLTGVAYDLRAVKLYASYDRNRTDLTGRRTRTAQLGLQVPAGAGRYLLSWARSREDGLNRPEFRRDTATAGYDYSLSVRTDIYAVFVYDKLSTASDGNTTALGIRHKF</sequence>
<keyword evidence="8" id="KW-0626">Porin</keyword>
<dbReference type="SUPFAM" id="SSF56935">
    <property type="entry name" value="Porins"/>
    <property type="match status" value="1"/>
</dbReference>
<keyword evidence="6 11" id="KW-0732">Signal</keyword>
<evidence type="ECO:0000313" key="13">
    <source>
        <dbReference type="EMBL" id="MBA5687127.1"/>
    </source>
</evidence>
<comment type="subcellular location">
    <subcellularLocation>
        <location evidence="1">Cell outer membrane</location>
        <topology evidence="1">Multi-pass membrane protein</topology>
    </subcellularLocation>
</comment>
<accession>A0A7W2F8L0</accession>
<evidence type="ECO:0000256" key="2">
    <source>
        <dbReference type="ARBA" id="ARBA00011233"/>
    </source>
</evidence>
<dbReference type="GO" id="GO:0015288">
    <property type="term" value="F:porin activity"/>
    <property type="evidence" value="ECO:0007669"/>
    <property type="project" value="UniProtKB-KW"/>
</dbReference>
<keyword evidence="10" id="KW-0998">Cell outer membrane</keyword>
<keyword evidence="9" id="KW-0472">Membrane</keyword>
<protein>
    <submittedName>
        <fullName evidence="13">Porin</fullName>
    </submittedName>
</protein>
<dbReference type="Pfam" id="PF13609">
    <property type="entry name" value="Porin_4"/>
    <property type="match status" value="1"/>
</dbReference>
<reference evidence="13 14" key="1">
    <citation type="submission" date="2020-07" db="EMBL/GenBank/DDBJ databases">
        <title>Novel species isolated from subtropical streams in China.</title>
        <authorList>
            <person name="Lu H."/>
        </authorList>
    </citation>
    <scope>NUCLEOTIDE SEQUENCE [LARGE SCALE GENOMIC DNA]</scope>
    <source>
        <strain evidence="13 14">LX47W</strain>
    </source>
</reference>
<keyword evidence="7" id="KW-0406">Ion transport</keyword>
<dbReference type="PANTHER" id="PTHR34501:SF9">
    <property type="entry name" value="MAJOR OUTER MEMBRANE PROTEIN P.IA"/>
    <property type="match status" value="1"/>
</dbReference>
<evidence type="ECO:0000256" key="10">
    <source>
        <dbReference type="ARBA" id="ARBA00023237"/>
    </source>
</evidence>
<keyword evidence="3" id="KW-0813">Transport</keyword>
<evidence type="ECO:0000259" key="12">
    <source>
        <dbReference type="Pfam" id="PF13609"/>
    </source>
</evidence>
<evidence type="ECO:0000256" key="9">
    <source>
        <dbReference type="ARBA" id="ARBA00023136"/>
    </source>
</evidence>
<evidence type="ECO:0000256" key="11">
    <source>
        <dbReference type="SAM" id="SignalP"/>
    </source>
</evidence>
<evidence type="ECO:0000256" key="1">
    <source>
        <dbReference type="ARBA" id="ARBA00004571"/>
    </source>
</evidence>
<organism evidence="13 14">
    <name type="scientific">Rugamonas apoptosis</name>
    <dbReference type="NCBI Taxonomy" id="2758570"/>
    <lineage>
        <taxon>Bacteria</taxon>
        <taxon>Pseudomonadati</taxon>
        <taxon>Pseudomonadota</taxon>
        <taxon>Betaproteobacteria</taxon>
        <taxon>Burkholderiales</taxon>
        <taxon>Oxalobacteraceae</taxon>
        <taxon>Telluria group</taxon>
        <taxon>Rugamonas</taxon>
    </lineage>
</organism>
<dbReference type="GO" id="GO:0009279">
    <property type="term" value="C:cell outer membrane"/>
    <property type="evidence" value="ECO:0007669"/>
    <property type="project" value="UniProtKB-SubCell"/>
</dbReference>
<evidence type="ECO:0000313" key="14">
    <source>
        <dbReference type="Proteomes" id="UP000573499"/>
    </source>
</evidence>
<dbReference type="GO" id="GO:0006811">
    <property type="term" value="P:monoatomic ion transport"/>
    <property type="evidence" value="ECO:0007669"/>
    <property type="project" value="UniProtKB-KW"/>
</dbReference>
<dbReference type="EMBL" id="JACEZU010000003">
    <property type="protein sequence ID" value="MBA5687127.1"/>
    <property type="molecule type" value="Genomic_DNA"/>
</dbReference>
<evidence type="ECO:0000256" key="8">
    <source>
        <dbReference type="ARBA" id="ARBA00023114"/>
    </source>
</evidence>
<keyword evidence="4" id="KW-1134">Transmembrane beta strand</keyword>
<dbReference type="InterPro" id="IPR023614">
    <property type="entry name" value="Porin_dom_sf"/>
</dbReference>
<feature type="chain" id="PRO_5031267537" evidence="11">
    <location>
        <begin position="23"/>
        <end position="337"/>
    </location>
</feature>
<dbReference type="Proteomes" id="UP000573499">
    <property type="component" value="Unassembled WGS sequence"/>
</dbReference>
<evidence type="ECO:0000256" key="3">
    <source>
        <dbReference type="ARBA" id="ARBA00022448"/>
    </source>
</evidence>
<dbReference type="CDD" id="cd00342">
    <property type="entry name" value="gram_neg_porins"/>
    <property type="match status" value="1"/>
</dbReference>
<dbReference type="GO" id="GO:0046930">
    <property type="term" value="C:pore complex"/>
    <property type="evidence" value="ECO:0007669"/>
    <property type="project" value="UniProtKB-KW"/>
</dbReference>
<dbReference type="InterPro" id="IPR033900">
    <property type="entry name" value="Gram_neg_porin_domain"/>
</dbReference>
<dbReference type="PANTHER" id="PTHR34501">
    <property type="entry name" value="PROTEIN YDDL-RELATED"/>
    <property type="match status" value="1"/>
</dbReference>
<dbReference type="AlphaFoldDB" id="A0A7W2F8L0"/>
<feature type="signal peptide" evidence="11">
    <location>
        <begin position="1"/>
        <end position="22"/>
    </location>
</feature>
<evidence type="ECO:0000256" key="6">
    <source>
        <dbReference type="ARBA" id="ARBA00022729"/>
    </source>
</evidence>
<evidence type="ECO:0000256" key="4">
    <source>
        <dbReference type="ARBA" id="ARBA00022452"/>
    </source>
</evidence>
<comment type="subunit">
    <text evidence="2">Homotrimer.</text>
</comment>
<dbReference type="Gene3D" id="2.40.160.10">
    <property type="entry name" value="Porin"/>
    <property type="match status" value="1"/>
</dbReference>
<evidence type="ECO:0000256" key="7">
    <source>
        <dbReference type="ARBA" id="ARBA00023065"/>
    </source>
</evidence>
<dbReference type="RefSeq" id="WP_182152954.1">
    <property type="nucleotide sequence ID" value="NZ_JACEZU010000003.1"/>
</dbReference>
<dbReference type="InterPro" id="IPR050298">
    <property type="entry name" value="Gram-neg_bact_OMP"/>
</dbReference>
<keyword evidence="5" id="KW-0812">Transmembrane</keyword>
<keyword evidence="14" id="KW-1185">Reference proteome</keyword>
<comment type="caution">
    <text evidence="13">The sequence shown here is derived from an EMBL/GenBank/DDBJ whole genome shotgun (WGS) entry which is preliminary data.</text>
</comment>
<proteinExistence type="predicted"/>
<gene>
    <name evidence="13" type="ORF">H3H39_08675</name>
</gene>
<evidence type="ECO:0000256" key="5">
    <source>
        <dbReference type="ARBA" id="ARBA00022692"/>
    </source>
</evidence>
<feature type="domain" description="Porin" evidence="12">
    <location>
        <begin position="8"/>
        <end position="320"/>
    </location>
</feature>